<proteinExistence type="predicted"/>
<feature type="signal peptide" evidence="2">
    <location>
        <begin position="1"/>
        <end position="29"/>
    </location>
</feature>
<protein>
    <submittedName>
        <fullName evidence="3">Uncharacterized protein</fullName>
    </submittedName>
</protein>
<keyword evidence="2" id="KW-0732">Signal</keyword>
<evidence type="ECO:0000256" key="2">
    <source>
        <dbReference type="SAM" id="SignalP"/>
    </source>
</evidence>
<feature type="region of interest" description="Disordered" evidence="1">
    <location>
        <begin position="303"/>
        <end position="329"/>
    </location>
</feature>
<evidence type="ECO:0000313" key="4">
    <source>
        <dbReference type="Proteomes" id="UP000290218"/>
    </source>
</evidence>
<feature type="compositionally biased region" description="Basic and acidic residues" evidence="1">
    <location>
        <begin position="665"/>
        <end position="684"/>
    </location>
</feature>
<feature type="region of interest" description="Disordered" evidence="1">
    <location>
        <begin position="690"/>
        <end position="709"/>
    </location>
</feature>
<dbReference type="EMBL" id="SDHX01000001">
    <property type="protein sequence ID" value="RXK55053.1"/>
    <property type="molecule type" value="Genomic_DNA"/>
</dbReference>
<feature type="chain" id="PRO_5020391363" evidence="2">
    <location>
        <begin position="30"/>
        <end position="875"/>
    </location>
</feature>
<accession>A0A4Q1C7Z0</accession>
<sequence length="875" mass="96106">MIRHPFRAIRDAIRLMAFGLFAAVLQAQAPDTADAPVNYDADSQALILARRYLEGGDGSRAALLEALQHMGWGVRNAQGAVLKAPPAGSDTGLAMRDYELEELLWNPAEQPTIRFISFAQAIAVPFEDADPEELAQDLVDTLRRSADSTQPQQRFWSRFIIALGRVSAANYDLGMPAPAAIIPPNPAQLKSLEKEALTNPFALLKAAQPTPVWADDDPVLAPSPRPSRREDDARPDATERDEQRMNEISEELQKLLQDHGSPDAARQKAAQEKMAKLTAEMSAISTRQQAAAMRQMNSAMQQLKAMQEDGTDEEKSEDEETAEGDEGPRFLAEWRDQPLSLLQVALISRVFAADVRQAALRDARPTGQATLAWPRLPLAAIGLAQAGGPPTSFSGQFSGAAGDLWATGWGAYTGEVLEHHLPNNKFSKGVGIANTIIAWFKTIMTVARQKITIEVENAPLVRTKTRSPGEQRTARAKVEIDFPKSDVLKAIRAAGNLTTLDLQMPDGGPVGGAKVVWRLPEGSYNGKYQTANGGSQYRPDLAVVQFAQAGGPAAYISYTNDAGEATITIEGVPQRRLLPPTVRPYPRRAAVAVEVTIKVGNLTQDLNDAINTAMGGPISGGLSFIADMVLRTSFFFQKSKAFEVTDWKEPAWEGQFEITVKGSGSKREKGEKGGPDRDNSWSMDRYMEGRLHTPDWEEENEEAKEYTTDGRHKLEVDGDSRYFRLNDSSSSKTRDSHNRYEAIGPMQIQPPGRNQLELHSRAEPSGSAELVFNGGMMQLDLRPFFGAECIVGRSEQGRGRNWSKAGPEYLSLLGGVYPEHFTIIEPNDGSSEVIEGTKTFDYYNGSLPYVSNFDVVVTVKYQLWKNGPPPKNKRR</sequence>
<keyword evidence="4" id="KW-1185">Reference proteome</keyword>
<comment type="caution">
    <text evidence="3">The sequence shown here is derived from an EMBL/GenBank/DDBJ whole genome shotgun (WGS) entry which is preliminary data.</text>
</comment>
<evidence type="ECO:0000313" key="3">
    <source>
        <dbReference type="EMBL" id="RXK55053.1"/>
    </source>
</evidence>
<dbReference type="AlphaFoldDB" id="A0A4Q1C7Z0"/>
<gene>
    <name evidence="3" type="ORF">ESB00_03905</name>
</gene>
<reference evidence="3 4" key="1">
    <citation type="submission" date="2019-01" db="EMBL/GenBank/DDBJ databases">
        <title>Lacunisphaera sp. strain TWA-58.</title>
        <authorList>
            <person name="Chen W.-M."/>
        </authorList>
    </citation>
    <scope>NUCLEOTIDE SEQUENCE [LARGE SCALE GENOMIC DNA]</scope>
    <source>
        <strain evidence="3 4">TWA-58</strain>
    </source>
</reference>
<evidence type="ECO:0000256" key="1">
    <source>
        <dbReference type="SAM" id="MobiDB-lite"/>
    </source>
</evidence>
<feature type="compositionally biased region" description="Basic and acidic residues" evidence="1">
    <location>
        <begin position="227"/>
        <end position="243"/>
    </location>
</feature>
<name>A0A4Q1C7Z0_9BACT</name>
<organism evidence="3 4">
    <name type="scientific">Oleiharenicola lentus</name>
    <dbReference type="NCBI Taxonomy" id="2508720"/>
    <lineage>
        <taxon>Bacteria</taxon>
        <taxon>Pseudomonadati</taxon>
        <taxon>Verrucomicrobiota</taxon>
        <taxon>Opitutia</taxon>
        <taxon>Opitutales</taxon>
        <taxon>Opitutaceae</taxon>
        <taxon>Oleiharenicola</taxon>
    </lineage>
</organism>
<dbReference type="Proteomes" id="UP000290218">
    <property type="component" value="Unassembled WGS sequence"/>
</dbReference>
<feature type="region of interest" description="Disordered" evidence="1">
    <location>
        <begin position="659"/>
        <end position="684"/>
    </location>
</feature>
<feature type="region of interest" description="Disordered" evidence="1">
    <location>
        <begin position="212"/>
        <end position="243"/>
    </location>
</feature>
<feature type="compositionally biased region" description="Acidic residues" evidence="1">
    <location>
        <begin position="309"/>
        <end position="325"/>
    </location>
</feature>